<dbReference type="Proteomes" id="UP001438953">
    <property type="component" value="Unassembled WGS sequence"/>
</dbReference>
<dbReference type="RefSeq" id="WP_350938945.1">
    <property type="nucleotide sequence ID" value="NZ_JAYWLC010000020.1"/>
</dbReference>
<feature type="domain" description="HTH lacI-type" evidence="4">
    <location>
        <begin position="4"/>
        <end position="59"/>
    </location>
</feature>
<evidence type="ECO:0000256" key="1">
    <source>
        <dbReference type="ARBA" id="ARBA00023015"/>
    </source>
</evidence>
<comment type="caution">
    <text evidence="5">The sequence shown here is derived from an EMBL/GenBank/DDBJ whole genome shotgun (WGS) entry which is preliminary data.</text>
</comment>
<keyword evidence="1" id="KW-0805">Transcription regulation</keyword>
<accession>A0ABV1SKW9</accession>
<dbReference type="Gene3D" id="3.40.50.2300">
    <property type="match status" value="2"/>
</dbReference>
<dbReference type="EMBL" id="JAYWLC010000020">
    <property type="protein sequence ID" value="MER5173553.1"/>
    <property type="molecule type" value="Genomic_DNA"/>
</dbReference>
<dbReference type="CDD" id="cd01392">
    <property type="entry name" value="HTH_LacI"/>
    <property type="match status" value="1"/>
</dbReference>
<keyword evidence="3" id="KW-0804">Transcription</keyword>
<name>A0ABV1SKW9_9RHOB</name>
<dbReference type="Pfam" id="PF13407">
    <property type="entry name" value="Peripla_BP_4"/>
    <property type="match status" value="1"/>
</dbReference>
<dbReference type="GO" id="GO:0003677">
    <property type="term" value="F:DNA binding"/>
    <property type="evidence" value="ECO:0007669"/>
    <property type="project" value="UniProtKB-KW"/>
</dbReference>
<dbReference type="PROSITE" id="PS00356">
    <property type="entry name" value="HTH_LACI_1"/>
    <property type="match status" value="1"/>
</dbReference>
<organism evidence="5 6">
    <name type="scientific">Thioclava kandeliae</name>
    <dbReference type="NCBI Taxonomy" id="3070818"/>
    <lineage>
        <taxon>Bacteria</taxon>
        <taxon>Pseudomonadati</taxon>
        <taxon>Pseudomonadota</taxon>
        <taxon>Alphaproteobacteria</taxon>
        <taxon>Rhodobacterales</taxon>
        <taxon>Paracoccaceae</taxon>
        <taxon>Thioclava</taxon>
    </lineage>
</organism>
<dbReference type="SUPFAM" id="SSF47413">
    <property type="entry name" value="lambda repressor-like DNA-binding domains"/>
    <property type="match status" value="1"/>
</dbReference>
<evidence type="ECO:0000256" key="2">
    <source>
        <dbReference type="ARBA" id="ARBA00023125"/>
    </source>
</evidence>
<dbReference type="SMART" id="SM00354">
    <property type="entry name" value="HTH_LACI"/>
    <property type="match status" value="1"/>
</dbReference>
<dbReference type="SUPFAM" id="SSF53822">
    <property type="entry name" value="Periplasmic binding protein-like I"/>
    <property type="match status" value="1"/>
</dbReference>
<dbReference type="InterPro" id="IPR010982">
    <property type="entry name" value="Lambda_DNA-bd_dom_sf"/>
</dbReference>
<evidence type="ECO:0000313" key="5">
    <source>
        <dbReference type="EMBL" id="MER5173553.1"/>
    </source>
</evidence>
<sequence length="345" mass="37754">MNRPTISDLAKAAGVSVSTVNRILAGAGNVRDTTIQRVQEAAENIGFYGVESINQQLRSTLPGIRLGFLLQQGNRELYQIFGRAIVTACRARRDAIVEPDVEFVDVLTPDNISSRLTALAERCNAVAIIAADHPLIGQTIRSLHERGKPVVAYITDQSAPERAGYVGADNWKLGRTAGFLIAQTTKNAGRVAVFNGNHRYQCQDVADASFRSYMREHAPHLHVDESRATHEESDVAYQMVTELLQDSDEDLRGIFIVGGGISGVLRALRETAPERRAKIQVVCRDMGPEIRRGLSERLITAALCHPIGPISNLLVQSMLDSLSQQGSGTTTQYVLPFEIITPENL</sequence>
<evidence type="ECO:0000313" key="6">
    <source>
        <dbReference type="Proteomes" id="UP001438953"/>
    </source>
</evidence>
<dbReference type="InterPro" id="IPR028082">
    <property type="entry name" value="Peripla_BP_I"/>
</dbReference>
<evidence type="ECO:0000259" key="4">
    <source>
        <dbReference type="PROSITE" id="PS50932"/>
    </source>
</evidence>
<gene>
    <name evidence="5" type="ORF">VSX56_17440</name>
</gene>
<reference evidence="5 6" key="1">
    <citation type="submission" date="2024-06" db="EMBL/GenBank/DDBJ databases">
        <title>Thioclava kandeliae sp. nov. from a rhizosphere soil sample of Kandelia candel in a mangrove.</title>
        <authorList>
            <person name="Mu T."/>
        </authorList>
    </citation>
    <scope>NUCLEOTIDE SEQUENCE [LARGE SCALE GENOMIC DNA]</scope>
    <source>
        <strain evidence="5 6">CPCC 100088</strain>
    </source>
</reference>
<dbReference type="PROSITE" id="PS50932">
    <property type="entry name" value="HTH_LACI_2"/>
    <property type="match status" value="1"/>
</dbReference>
<keyword evidence="2 5" id="KW-0238">DNA-binding</keyword>
<dbReference type="InterPro" id="IPR025997">
    <property type="entry name" value="SBP_2_dom"/>
</dbReference>
<proteinExistence type="predicted"/>
<dbReference type="CDD" id="cd06307">
    <property type="entry name" value="PBP1_sugar_binding"/>
    <property type="match status" value="1"/>
</dbReference>
<protein>
    <submittedName>
        <fullName evidence="5">LacI family DNA-binding transcriptional regulator</fullName>
    </submittedName>
</protein>
<keyword evidence="6" id="KW-1185">Reference proteome</keyword>
<dbReference type="PANTHER" id="PTHR30146">
    <property type="entry name" value="LACI-RELATED TRANSCRIPTIONAL REPRESSOR"/>
    <property type="match status" value="1"/>
</dbReference>
<dbReference type="Pfam" id="PF00356">
    <property type="entry name" value="LacI"/>
    <property type="match status" value="1"/>
</dbReference>
<dbReference type="Gene3D" id="1.10.260.40">
    <property type="entry name" value="lambda repressor-like DNA-binding domains"/>
    <property type="match status" value="1"/>
</dbReference>
<dbReference type="PANTHER" id="PTHR30146:SF152">
    <property type="entry name" value="TRANSCRIPTIONAL REGULATORY PROTEIN"/>
    <property type="match status" value="1"/>
</dbReference>
<evidence type="ECO:0000256" key="3">
    <source>
        <dbReference type="ARBA" id="ARBA00023163"/>
    </source>
</evidence>
<dbReference type="InterPro" id="IPR000843">
    <property type="entry name" value="HTH_LacI"/>
</dbReference>